<dbReference type="STRING" id="286156.Ppb6_02301"/>
<evidence type="ECO:0000313" key="4">
    <source>
        <dbReference type="Proteomes" id="UP000093476"/>
    </source>
</evidence>
<reference evidence="3 4" key="1">
    <citation type="submission" date="2015-12" db="EMBL/GenBank/DDBJ databases">
        <title>Genome comparisons provide insights into the role of secondary metabolites in the pathogenic phase of the Photorhabdus life cycle.</title>
        <authorList>
            <person name="Tobias N.J."/>
            <person name="Mishra B."/>
            <person name="Gupta D.K."/>
            <person name="Thines M."/>
            <person name="Stinear T.P."/>
            <person name="Bode H.B."/>
        </authorList>
    </citation>
    <scope>NUCLEOTIDE SEQUENCE [LARGE SCALE GENOMIC DNA]</scope>
    <source>
        <strain evidence="3 4">PB68.1</strain>
    </source>
</reference>
<dbReference type="PATRIC" id="fig|286156.4.peg.2604"/>
<dbReference type="Gene3D" id="2.60.40.3940">
    <property type="match status" value="1"/>
</dbReference>
<dbReference type="EMBL" id="LOMY01000085">
    <property type="protein sequence ID" value="OCQ52565.1"/>
    <property type="molecule type" value="Genomic_DNA"/>
</dbReference>
<dbReference type="Pfam" id="PF04917">
    <property type="entry name" value="Shufflon_N"/>
    <property type="match status" value="1"/>
</dbReference>
<feature type="domain" description="Bacterial shufflon protein N-terminal" evidence="1">
    <location>
        <begin position="40"/>
        <end position="336"/>
    </location>
</feature>
<gene>
    <name evidence="3" type="ORF">Ppb6_02301</name>
</gene>
<evidence type="ECO:0000259" key="1">
    <source>
        <dbReference type="Pfam" id="PF04917"/>
    </source>
</evidence>
<dbReference type="Proteomes" id="UP000093476">
    <property type="component" value="Unassembled WGS sequence"/>
</dbReference>
<keyword evidence="4" id="KW-1185">Reference proteome</keyword>
<dbReference type="Pfam" id="PF21882">
    <property type="entry name" value="Gp53-like_C"/>
    <property type="match status" value="1"/>
</dbReference>
<dbReference type="InterPro" id="IPR007001">
    <property type="entry name" value="Shufflon_N"/>
</dbReference>
<evidence type="ECO:0000259" key="2">
    <source>
        <dbReference type="Pfam" id="PF21882"/>
    </source>
</evidence>
<feature type="domain" description="Putative tail fiber protein gp53-like C-terminal" evidence="2">
    <location>
        <begin position="360"/>
        <end position="442"/>
    </location>
</feature>
<protein>
    <submittedName>
        <fullName evidence="3">Uncharacterized protein</fullName>
    </submittedName>
</protein>
<accession>A0A1C0U3V8</accession>
<name>A0A1C0U3V8_9GAMM</name>
<comment type="caution">
    <text evidence="3">The sequence shown here is derived from an EMBL/GenBank/DDBJ whole genome shotgun (WGS) entry which is preliminary data.</text>
</comment>
<dbReference type="InterPro" id="IPR054075">
    <property type="entry name" value="Gp53-like_C"/>
</dbReference>
<proteinExistence type="predicted"/>
<sequence>MNKKSLTTLMPHRGFVSLEVLAALAIISLGAIYAAEKYSEYLNEKEWSVAATHSSTFNEAAKQYIADNTDTILTKPLPFRITSSLLIKEGYLQKGFSEKNSFGQGYVTGVVKNSKLKNKLQALTCSVNGSEITYKGLRAISTQISGLGGYIDAKNIATGAYNGWSSQPKDFGIDCKKGHIAIALSSEVLGTALQESDRLYRFNVNNRPELNRMYTSIDMNGNNLDNADKVNAKTGQFSKNVISEGDIKSNSGWLVTQNNKGWMNSTYEGGFYMSDKDWIRSVNNKGIYSGGPIKAKKRLTTEEYLLLEKVAVVGTPCSPKGLISRDKEGAILSCQSDKWSKSGGTTAQLSEKGWWKDEGTGLIYQWSDGIWVGGEEERQYIKFPMPFPNKTLSLSVTAKINSRTYGDMFFQIYDFDKNGVTVIPNGDHYGSQIKPYVIAIGY</sequence>
<organism evidence="3 4">
    <name type="scientific">Photorhabdus australis subsp. thailandensis</name>
    <dbReference type="NCBI Taxonomy" id="2805096"/>
    <lineage>
        <taxon>Bacteria</taxon>
        <taxon>Pseudomonadati</taxon>
        <taxon>Pseudomonadota</taxon>
        <taxon>Gammaproteobacteria</taxon>
        <taxon>Enterobacterales</taxon>
        <taxon>Morganellaceae</taxon>
        <taxon>Photorhabdus</taxon>
    </lineage>
</organism>
<dbReference type="RefSeq" id="WP_131817591.1">
    <property type="nucleotide sequence ID" value="NZ_CAWMQZ010000085.1"/>
</dbReference>
<evidence type="ECO:0000313" key="3">
    <source>
        <dbReference type="EMBL" id="OCQ52565.1"/>
    </source>
</evidence>
<dbReference type="AlphaFoldDB" id="A0A1C0U3V8"/>